<dbReference type="PROSITE" id="PS50106">
    <property type="entry name" value="PDZ"/>
    <property type="match status" value="1"/>
</dbReference>
<keyword evidence="2" id="KW-1185">Reference proteome</keyword>
<evidence type="ECO:0000259" key="1">
    <source>
        <dbReference type="PROSITE" id="PS50106"/>
    </source>
</evidence>
<reference evidence="3" key="1">
    <citation type="submission" date="2017-02" db="UniProtKB">
        <authorList>
            <consortium name="WormBaseParasite"/>
        </authorList>
    </citation>
    <scope>IDENTIFICATION</scope>
</reference>
<feature type="domain" description="PDZ" evidence="1">
    <location>
        <begin position="51"/>
        <end position="94"/>
    </location>
</feature>
<evidence type="ECO:0000313" key="3">
    <source>
        <dbReference type="WBParaSite" id="EEL_0000595701-mRNA-1"/>
    </source>
</evidence>
<organism evidence="2 3">
    <name type="scientific">Elaeophora elaphi</name>
    <dbReference type="NCBI Taxonomy" id="1147741"/>
    <lineage>
        <taxon>Eukaryota</taxon>
        <taxon>Metazoa</taxon>
        <taxon>Ecdysozoa</taxon>
        <taxon>Nematoda</taxon>
        <taxon>Chromadorea</taxon>
        <taxon>Rhabditida</taxon>
        <taxon>Spirurina</taxon>
        <taxon>Spiruromorpha</taxon>
        <taxon>Filarioidea</taxon>
        <taxon>Onchocercidae</taxon>
        <taxon>Elaeophora</taxon>
    </lineage>
</organism>
<name>A0A0R3RV54_9BILA</name>
<dbReference type="Gene3D" id="2.30.42.10">
    <property type="match status" value="1"/>
</dbReference>
<dbReference type="InterPro" id="IPR041489">
    <property type="entry name" value="PDZ_6"/>
</dbReference>
<evidence type="ECO:0000313" key="2">
    <source>
        <dbReference type="Proteomes" id="UP000050640"/>
    </source>
</evidence>
<dbReference type="SUPFAM" id="SSF50156">
    <property type="entry name" value="PDZ domain-like"/>
    <property type="match status" value="1"/>
</dbReference>
<dbReference type="Proteomes" id="UP000050640">
    <property type="component" value="Unplaced"/>
</dbReference>
<dbReference type="STRING" id="1147741.A0A0R3RV54"/>
<dbReference type="AlphaFoldDB" id="A0A0R3RV54"/>
<dbReference type="Pfam" id="PF17820">
    <property type="entry name" value="PDZ_6"/>
    <property type="match status" value="1"/>
</dbReference>
<proteinExistence type="predicted"/>
<sequence>MQLSSNAPLLINGSSLPVTSTLSSAQKKCQQGTMPGYIIFVAIFRRKQRIILFGSPANKAGLQVGDRIVEMNGYSIEGKDYAHIVGLIHQCGKEETDIEGKS</sequence>
<dbReference type="InterPro" id="IPR001478">
    <property type="entry name" value="PDZ"/>
</dbReference>
<dbReference type="InterPro" id="IPR036034">
    <property type="entry name" value="PDZ_sf"/>
</dbReference>
<dbReference type="WBParaSite" id="EEL_0000595701-mRNA-1">
    <property type="protein sequence ID" value="EEL_0000595701-mRNA-1"/>
    <property type="gene ID" value="EEL_0000595701"/>
</dbReference>
<accession>A0A0R3RV54</accession>
<protein>
    <submittedName>
        <fullName evidence="3">PDZ domain-containing protein</fullName>
    </submittedName>
</protein>